<keyword evidence="3" id="KW-1185">Reference proteome</keyword>
<evidence type="ECO:0000313" key="3">
    <source>
        <dbReference type="Proteomes" id="UP001596050"/>
    </source>
</evidence>
<dbReference type="SUPFAM" id="SSF54593">
    <property type="entry name" value="Glyoxalase/Bleomycin resistance protein/Dihydroxybiphenyl dioxygenase"/>
    <property type="match status" value="1"/>
</dbReference>
<accession>A0ABW0L974</accession>
<dbReference type="Gene3D" id="3.30.720.120">
    <property type="match status" value="1"/>
</dbReference>
<dbReference type="Gene3D" id="3.30.720.110">
    <property type="match status" value="1"/>
</dbReference>
<comment type="caution">
    <text evidence="2">The sequence shown here is derived from an EMBL/GenBank/DDBJ whole genome shotgun (WGS) entry which is preliminary data.</text>
</comment>
<dbReference type="Pfam" id="PF00903">
    <property type="entry name" value="Glyoxalase"/>
    <property type="match status" value="1"/>
</dbReference>
<organism evidence="2 3">
    <name type="scientific">Massilia niabensis</name>
    <dbReference type="NCBI Taxonomy" id="544910"/>
    <lineage>
        <taxon>Bacteria</taxon>
        <taxon>Pseudomonadati</taxon>
        <taxon>Pseudomonadota</taxon>
        <taxon>Betaproteobacteria</taxon>
        <taxon>Burkholderiales</taxon>
        <taxon>Oxalobacteraceae</taxon>
        <taxon>Telluria group</taxon>
        <taxon>Massilia</taxon>
    </lineage>
</organism>
<evidence type="ECO:0000259" key="1">
    <source>
        <dbReference type="PROSITE" id="PS51819"/>
    </source>
</evidence>
<protein>
    <submittedName>
        <fullName evidence="2">VOC family protein</fullName>
    </submittedName>
</protein>
<feature type="domain" description="VOC" evidence="1">
    <location>
        <begin position="11"/>
        <end position="136"/>
    </location>
</feature>
<dbReference type="PROSITE" id="PS51819">
    <property type="entry name" value="VOC"/>
    <property type="match status" value="1"/>
</dbReference>
<dbReference type="CDD" id="cd07246">
    <property type="entry name" value="VOC_like"/>
    <property type="match status" value="1"/>
</dbReference>
<dbReference type="Proteomes" id="UP001596050">
    <property type="component" value="Unassembled WGS sequence"/>
</dbReference>
<dbReference type="EMBL" id="JBHSMU010000015">
    <property type="protein sequence ID" value="MFC5462150.1"/>
    <property type="molecule type" value="Genomic_DNA"/>
</dbReference>
<sequence length="159" mass="17432">MSSEVKPVEEGMHTITPHLVCANCHEAIEFYKKAFGAEEVMRMPMPDGKVGHAMLRIGDSPLFLADEYPDYGSFGPLALKGSPVTIHLSVPNVDQVWERAVAAGATVRMALADQFWGDRYGQLDDPFGHRWSLATHIRDVSPQEMDEAMKNEAATGGCA</sequence>
<dbReference type="PANTHER" id="PTHR34109:SF1">
    <property type="entry name" value="VOC DOMAIN-CONTAINING PROTEIN"/>
    <property type="match status" value="1"/>
</dbReference>
<dbReference type="PANTHER" id="PTHR34109">
    <property type="entry name" value="BNAUNNG04460D PROTEIN-RELATED"/>
    <property type="match status" value="1"/>
</dbReference>
<reference evidence="3" key="1">
    <citation type="journal article" date="2019" name="Int. J. Syst. Evol. Microbiol.">
        <title>The Global Catalogue of Microorganisms (GCM) 10K type strain sequencing project: providing services to taxonomists for standard genome sequencing and annotation.</title>
        <authorList>
            <consortium name="The Broad Institute Genomics Platform"/>
            <consortium name="The Broad Institute Genome Sequencing Center for Infectious Disease"/>
            <person name="Wu L."/>
            <person name="Ma J."/>
        </authorList>
    </citation>
    <scope>NUCLEOTIDE SEQUENCE [LARGE SCALE GENOMIC DNA]</scope>
    <source>
        <strain evidence="3">KACC 12649</strain>
    </source>
</reference>
<name>A0ABW0L974_9BURK</name>
<dbReference type="RefSeq" id="WP_379785601.1">
    <property type="nucleotide sequence ID" value="NZ_JBHSMU010000015.1"/>
</dbReference>
<dbReference type="InterPro" id="IPR037523">
    <property type="entry name" value="VOC_core"/>
</dbReference>
<dbReference type="InterPro" id="IPR004360">
    <property type="entry name" value="Glyas_Fos-R_dOase_dom"/>
</dbReference>
<proteinExistence type="predicted"/>
<gene>
    <name evidence="2" type="ORF">ACFPN5_20245</name>
</gene>
<dbReference type="InterPro" id="IPR029068">
    <property type="entry name" value="Glyas_Bleomycin-R_OHBP_Dase"/>
</dbReference>
<evidence type="ECO:0000313" key="2">
    <source>
        <dbReference type="EMBL" id="MFC5462150.1"/>
    </source>
</evidence>